<organism evidence="1 2">
    <name type="scientific">Stackebrandtia albiflava</name>
    <dbReference type="NCBI Taxonomy" id="406432"/>
    <lineage>
        <taxon>Bacteria</taxon>
        <taxon>Bacillati</taxon>
        <taxon>Actinomycetota</taxon>
        <taxon>Actinomycetes</taxon>
        <taxon>Glycomycetales</taxon>
        <taxon>Glycomycetaceae</taxon>
        <taxon>Stackebrandtia</taxon>
    </lineage>
</organism>
<evidence type="ECO:0000313" key="2">
    <source>
        <dbReference type="Proteomes" id="UP000321617"/>
    </source>
</evidence>
<proteinExistence type="predicted"/>
<dbReference type="AlphaFoldDB" id="A0A562VEN0"/>
<name>A0A562VEN0_9ACTN</name>
<protein>
    <recommendedName>
        <fullName evidence="3">DUF3037 family protein</fullName>
    </recommendedName>
</protein>
<dbReference type="RefSeq" id="WP_211354379.1">
    <property type="nucleotide sequence ID" value="NZ_BAABIJ010000001.1"/>
</dbReference>
<accession>A0A562VEN0</accession>
<sequence>MNAGRVVYEYAVVQVVPRVDRGECMNAGVLLYSQRPLHLSARFALDVDRLRALDPGADEASIRRALDVVARVCAGGPEAGPAAAERLGARFRWLVAPRSTVVRAGPVHTGLTADPEAEAERLLRAMVWPVGNPVDGAGGGL</sequence>
<dbReference type="EMBL" id="VLLL01000005">
    <property type="protein sequence ID" value="TWJ16343.1"/>
    <property type="molecule type" value="Genomic_DNA"/>
</dbReference>
<keyword evidence="2" id="KW-1185">Reference proteome</keyword>
<gene>
    <name evidence="1" type="ORF">LX16_2072</name>
</gene>
<evidence type="ECO:0000313" key="1">
    <source>
        <dbReference type="EMBL" id="TWJ16343.1"/>
    </source>
</evidence>
<comment type="caution">
    <text evidence="1">The sequence shown here is derived from an EMBL/GenBank/DDBJ whole genome shotgun (WGS) entry which is preliminary data.</text>
</comment>
<dbReference type="InterPro" id="IPR021398">
    <property type="entry name" value="DUF3037"/>
</dbReference>
<dbReference type="Pfam" id="PF11236">
    <property type="entry name" value="DUF3037"/>
    <property type="match status" value="1"/>
</dbReference>
<reference evidence="1 2" key="1">
    <citation type="journal article" date="2013" name="Stand. Genomic Sci.">
        <title>Genomic Encyclopedia of Type Strains, Phase I: The one thousand microbial genomes (KMG-I) project.</title>
        <authorList>
            <person name="Kyrpides N.C."/>
            <person name="Woyke T."/>
            <person name="Eisen J.A."/>
            <person name="Garrity G."/>
            <person name="Lilburn T.G."/>
            <person name="Beck B.J."/>
            <person name="Whitman W.B."/>
            <person name="Hugenholtz P."/>
            <person name="Klenk H.P."/>
        </authorList>
    </citation>
    <scope>NUCLEOTIDE SEQUENCE [LARGE SCALE GENOMIC DNA]</scope>
    <source>
        <strain evidence="1 2">DSM 45044</strain>
    </source>
</reference>
<dbReference type="Proteomes" id="UP000321617">
    <property type="component" value="Unassembled WGS sequence"/>
</dbReference>
<evidence type="ECO:0008006" key="3">
    <source>
        <dbReference type="Google" id="ProtNLM"/>
    </source>
</evidence>